<feature type="coiled-coil region" evidence="1">
    <location>
        <begin position="119"/>
        <end position="171"/>
    </location>
</feature>
<evidence type="ECO:0000313" key="5">
    <source>
        <dbReference type="Proteomes" id="UP000078550"/>
    </source>
</evidence>
<gene>
    <name evidence="3" type="ORF">POVWA1_013350</name>
    <name evidence="4" type="ORF">POVWA2_013560</name>
</gene>
<feature type="compositionally biased region" description="Gly residues" evidence="2">
    <location>
        <begin position="816"/>
        <end position="830"/>
    </location>
</feature>
<keyword evidence="6" id="KW-1185">Reference proteome</keyword>
<proteinExistence type="predicted"/>
<accession>A0A1A8YMD9</accession>
<dbReference type="AlphaFoldDB" id="A0A1A8YMD9"/>
<dbReference type="EMBL" id="FLRD01000042">
    <property type="protein sequence ID" value="SBT32703.1"/>
    <property type="molecule type" value="Genomic_DNA"/>
</dbReference>
<dbReference type="Proteomes" id="UP000078550">
    <property type="component" value="Unassembled WGS sequence"/>
</dbReference>
<dbReference type="EMBL" id="FLRE01000054">
    <property type="protein sequence ID" value="SBT33199.1"/>
    <property type="molecule type" value="Genomic_DNA"/>
</dbReference>
<reference evidence="5 6" key="2">
    <citation type="submission" date="2016-05" db="EMBL/GenBank/DDBJ databases">
        <authorList>
            <person name="Naeem Raeece"/>
        </authorList>
    </citation>
    <scope>NUCLEOTIDE SEQUENCE [LARGE SCALE GENOMIC DNA]</scope>
</reference>
<sequence length="870" mass="102106">MILNEEYILNDCKSERKVSTRALSKVHEKSNSSMNREFNCKMDALIEFTEHSKNMICLMQSQSKTKQKEVESEYVFLRKVGDVCKRSCDYYFDTNVSFHEYCENFSILFKIFHNSLVNVKKKNMEIDDIEETLNQIEKKESEKMKKEKILNSALKDELKELKKDTIFMNNEIVNINCKIKEIDYQINQHKEALESFKILTHLNCEKITILQNDYKKLCKDKENVVNTISQDKDSIITCRESLITQTKELEDEKEVLLSRERELKSKMENLLIRKNEMRLNNVRLQSQTHFLENQVTSQVYFLKVIKCGLESTSKRRKELEDSLEEVEGEKHNVEEIIKKEKVEKKKEEEKVDELKCKTRELETKLKSREEQEIEIKLEEEKMRTQVENERKKTNQSMINDLMKEKNCIEEEIKSYKEEIRNLVATERAKMGQAADKWGSYADEESLPRDTSSADRDIIHGEGNALLTNLEHELEQVRAKIKEEQDVAWKRKREIEEKKEKIDQWKTKIEEGKKKMNEWDSCINSKREELAIVQDKEKTTLASLLRIQEEMKKSEMNYIRNYEDIEKVEKELHDDEEKVESKLEELRKMYEEKTKRLYESKINKIDVNSVEKRKMKEDIDVYSENIKREYDLKKKEFEKKEKEKYVDQFKQLDEELKKKEELISYYKELLTKNYYHEKQNDVVKTSEENSRLINTQIRSNDNKDNEHRKSIQKSSTHSNIYKYKLYNMSDQYKFGYFDLNSPGAVRKSMKLPNRSVKSPHIARLLEKIKNRKECQTLVGTKKAPFTQVSSNEGRRSRSSAGMGGGIGSGIGSGIGISGVSTGGGTGRGGAPGSKLLPNVKARKKTGVDAEDTVDEGILRVHHMSSGSHEKV</sequence>
<name>A0A1A8YMD9_PLAOA</name>
<dbReference type="Proteomes" id="UP000078555">
    <property type="component" value="Unassembled WGS sequence"/>
</dbReference>
<feature type="region of interest" description="Disordered" evidence="2">
    <location>
        <begin position="785"/>
        <end position="804"/>
    </location>
</feature>
<evidence type="ECO:0000313" key="3">
    <source>
        <dbReference type="EMBL" id="SBT32703.1"/>
    </source>
</evidence>
<feature type="coiled-coil region" evidence="1">
    <location>
        <begin position="564"/>
        <end position="595"/>
    </location>
</feature>
<organism evidence="3 6">
    <name type="scientific">Plasmodium ovale wallikeri</name>
    <dbReference type="NCBI Taxonomy" id="864142"/>
    <lineage>
        <taxon>Eukaryota</taxon>
        <taxon>Sar</taxon>
        <taxon>Alveolata</taxon>
        <taxon>Apicomplexa</taxon>
        <taxon>Aconoidasida</taxon>
        <taxon>Haemosporida</taxon>
        <taxon>Plasmodiidae</taxon>
        <taxon>Plasmodium</taxon>
        <taxon>Plasmodium (Plasmodium)</taxon>
    </lineage>
</organism>
<protein>
    <submittedName>
        <fullName evidence="3">Uncharacterized protein</fullName>
    </submittedName>
</protein>
<feature type="coiled-coil region" evidence="1">
    <location>
        <begin position="622"/>
        <end position="661"/>
    </location>
</feature>
<evidence type="ECO:0000256" key="1">
    <source>
        <dbReference type="SAM" id="Coils"/>
    </source>
</evidence>
<evidence type="ECO:0000313" key="4">
    <source>
        <dbReference type="EMBL" id="SBT33199.1"/>
    </source>
</evidence>
<keyword evidence="1" id="KW-0175">Coiled coil</keyword>
<reference evidence="3" key="1">
    <citation type="submission" date="2016-05" db="EMBL/GenBank/DDBJ databases">
        <authorList>
            <person name="Lavstsen T."/>
            <person name="Jespersen J.S."/>
        </authorList>
    </citation>
    <scope>NUCLEOTIDE SEQUENCE [LARGE SCALE GENOMIC DNA]</scope>
</reference>
<feature type="coiled-coil region" evidence="1">
    <location>
        <begin position="239"/>
        <end position="425"/>
    </location>
</feature>
<evidence type="ECO:0000256" key="2">
    <source>
        <dbReference type="SAM" id="MobiDB-lite"/>
    </source>
</evidence>
<evidence type="ECO:0000313" key="6">
    <source>
        <dbReference type="Proteomes" id="UP000078555"/>
    </source>
</evidence>
<feature type="coiled-coil region" evidence="1">
    <location>
        <begin position="466"/>
        <end position="514"/>
    </location>
</feature>
<feature type="region of interest" description="Disordered" evidence="2">
    <location>
        <begin position="816"/>
        <end position="852"/>
    </location>
</feature>